<feature type="compositionally biased region" description="Acidic residues" evidence="1">
    <location>
        <begin position="133"/>
        <end position="142"/>
    </location>
</feature>
<name>A0A5B0PLK0_PUCGR</name>
<reference evidence="2 3" key="1">
    <citation type="submission" date="2019-05" db="EMBL/GenBank/DDBJ databases">
        <title>Emergence of the Ug99 lineage of the wheat stem rust pathogen through somatic hybridization.</title>
        <authorList>
            <person name="Li F."/>
            <person name="Upadhyaya N.M."/>
            <person name="Sperschneider J."/>
            <person name="Matny O."/>
            <person name="Nguyen-Phuc H."/>
            <person name="Mago R."/>
            <person name="Raley C."/>
            <person name="Miller M.E."/>
            <person name="Silverstein K.A.T."/>
            <person name="Henningsen E."/>
            <person name="Hirsch C.D."/>
            <person name="Visser B."/>
            <person name="Pretorius Z.A."/>
            <person name="Steffenson B.J."/>
            <person name="Schwessinger B."/>
            <person name="Dodds P.N."/>
            <person name="Figueroa M."/>
        </authorList>
    </citation>
    <scope>NUCLEOTIDE SEQUENCE [LARGE SCALE GENOMIC DNA]</scope>
    <source>
        <strain evidence="2">21-0</strain>
    </source>
</reference>
<feature type="region of interest" description="Disordered" evidence="1">
    <location>
        <begin position="1"/>
        <end position="73"/>
    </location>
</feature>
<feature type="compositionally biased region" description="Acidic residues" evidence="1">
    <location>
        <begin position="21"/>
        <end position="35"/>
    </location>
</feature>
<dbReference type="EMBL" id="VSWC01000044">
    <property type="protein sequence ID" value="KAA1102487.1"/>
    <property type="molecule type" value="Genomic_DNA"/>
</dbReference>
<evidence type="ECO:0000313" key="2">
    <source>
        <dbReference type="EMBL" id="KAA1102487.1"/>
    </source>
</evidence>
<organism evidence="2 3">
    <name type="scientific">Puccinia graminis f. sp. tritici</name>
    <dbReference type="NCBI Taxonomy" id="56615"/>
    <lineage>
        <taxon>Eukaryota</taxon>
        <taxon>Fungi</taxon>
        <taxon>Dikarya</taxon>
        <taxon>Basidiomycota</taxon>
        <taxon>Pucciniomycotina</taxon>
        <taxon>Pucciniomycetes</taxon>
        <taxon>Pucciniales</taxon>
        <taxon>Pucciniaceae</taxon>
        <taxon>Puccinia</taxon>
    </lineage>
</organism>
<accession>A0A5B0PLK0</accession>
<protein>
    <submittedName>
        <fullName evidence="2">Uncharacterized protein</fullName>
    </submittedName>
</protein>
<evidence type="ECO:0000256" key="1">
    <source>
        <dbReference type="SAM" id="MobiDB-lite"/>
    </source>
</evidence>
<feature type="compositionally biased region" description="Polar residues" evidence="1">
    <location>
        <begin position="275"/>
        <end position="295"/>
    </location>
</feature>
<feature type="compositionally biased region" description="Basic and acidic residues" evidence="1">
    <location>
        <begin position="1"/>
        <end position="12"/>
    </location>
</feature>
<feature type="compositionally biased region" description="Polar residues" evidence="1">
    <location>
        <begin position="449"/>
        <end position="471"/>
    </location>
</feature>
<proteinExistence type="predicted"/>
<dbReference type="Proteomes" id="UP000324748">
    <property type="component" value="Unassembled WGS sequence"/>
</dbReference>
<feature type="region of interest" description="Disordered" evidence="1">
    <location>
        <begin position="124"/>
        <end position="159"/>
    </location>
</feature>
<evidence type="ECO:0000313" key="3">
    <source>
        <dbReference type="Proteomes" id="UP000324748"/>
    </source>
</evidence>
<feature type="region of interest" description="Disordered" evidence="1">
    <location>
        <begin position="275"/>
        <end position="309"/>
    </location>
</feature>
<sequence length="507" mass="56871">MEDTQMQDKPDESSETPSSVFDDDSSESDEVDADVLESHTSRKRKNRRAKKKALEERNKISKIVKSGPLPHQAGALSSSVTQFIRHMLGMANSKSPLPSPPSKSEIAQWANLVDARRETLLKKVNANRHEPQDLDADEEEPVEVSRSTKKKQGGSAAANDKFLRKQRLAALAKEGVKLVEYTPAPEIPPEARLQPISFQTKTNVDREFQAKGFSRITFEWSARSLSASRWNVATASLLIEHWSRWYKTQMHDQKDLEQNILGVVERWLGTMRTNYSKQQRTEESSGSAPSTSQGQEGAPRAVTASDRTKVKTRKKVNFINFYYVSDYEDNISEPTKPRTRIIPRWRNEIFTEVVHQLDEAAKQIQKSPSSERKVANLLRRGDTQIEPSDAEEPMEAPTGLPADCYHPNFVENIPILRRRHLKRSEPIGLEKFLETLKSLTIPGYKNADEQNTAGSSNPNNQTPNPGISGGNVFTVSSIHLNMGQINNPAVSGNMNSTPMPGNFTTNQ</sequence>
<feature type="region of interest" description="Disordered" evidence="1">
    <location>
        <begin position="445"/>
        <end position="471"/>
    </location>
</feature>
<feature type="compositionally biased region" description="Basic residues" evidence="1">
    <location>
        <begin position="41"/>
        <end position="51"/>
    </location>
</feature>
<keyword evidence="3" id="KW-1185">Reference proteome</keyword>
<comment type="caution">
    <text evidence="2">The sequence shown here is derived from an EMBL/GenBank/DDBJ whole genome shotgun (WGS) entry which is preliminary data.</text>
</comment>
<dbReference type="AlphaFoldDB" id="A0A5B0PLK0"/>
<gene>
    <name evidence="2" type="ORF">PGT21_000494</name>
</gene>
<dbReference type="OrthoDB" id="2507084at2759"/>